<protein>
    <submittedName>
        <fullName evidence="7">Putative transcriptional regulator, TetR</fullName>
    </submittedName>
</protein>
<evidence type="ECO:0000313" key="8">
    <source>
        <dbReference type="Proteomes" id="UP000255505"/>
    </source>
</evidence>
<feature type="DNA-binding region" description="H-T-H motif" evidence="5">
    <location>
        <begin position="29"/>
        <end position="48"/>
    </location>
</feature>
<dbReference type="SUPFAM" id="SSF46689">
    <property type="entry name" value="Homeodomain-like"/>
    <property type="match status" value="1"/>
</dbReference>
<evidence type="ECO:0000256" key="1">
    <source>
        <dbReference type="ARBA" id="ARBA00022491"/>
    </source>
</evidence>
<evidence type="ECO:0000313" key="7">
    <source>
        <dbReference type="EMBL" id="SPK76083.1"/>
    </source>
</evidence>
<dbReference type="PANTHER" id="PTHR47506:SF1">
    <property type="entry name" value="HTH-TYPE TRANSCRIPTIONAL REGULATOR YJDC"/>
    <property type="match status" value="1"/>
</dbReference>
<accession>A0A375IN10</accession>
<keyword evidence="2" id="KW-0805">Transcription regulation</keyword>
<dbReference type="InterPro" id="IPR001647">
    <property type="entry name" value="HTH_TetR"/>
</dbReference>
<dbReference type="EMBL" id="LT991977">
    <property type="protein sequence ID" value="SPK76083.1"/>
    <property type="molecule type" value="Genomic_DNA"/>
</dbReference>
<evidence type="ECO:0000259" key="6">
    <source>
        <dbReference type="PROSITE" id="PS50977"/>
    </source>
</evidence>
<dbReference type="Proteomes" id="UP000255505">
    <property type="component" value="Plasmid II"/>
</dbReference>
<dbReference type="PROSITE" id="PS50977">
    <property type="entry name" value="HTH_TETR_2"/>
    <property type="match status" value="1"/>
</dbReference>
<dbReference type="PROSITE" id="PS01081">
    <property type="entry name" value="HTH_TETR_1"/>
    <property type="match status" value="1"/>
</dbReference>
<geneLocation type="plasmid" evidence="7">
    <name>II</name>
</geneLocation>
<dbReference type="GO" id="GO:0003677">
    <property type="term" value="F:DNA binding"/>
    <property type="evidence" value="ECO:0007669"/>
    <property type="project" value="UniProtKB-UniRule"/>
</dbReference>
<dbReference type="InterPro" id="IPR009057">
    <property type="entry name" value="Homeodomain-like_sf"/>
</dbReference>
<sequence>MARPRTFDEDVVIARAAEVFARIGFNACSVDDLVEVTALHRGSLYKAFGSKRGLFEKVLDQVLVGEWYREPAALDLLISPCANSRQRICRSLPVAATPCKLMEKALPNCSARVCSITCPVTIPTRSSDAST</sequence>
<keyword evidence="4" id="KW-0804">Transcription</keyword>
<keyword evidence="7" id="KW-0614">Plasmid</keyword>
<dbReference type="Pfam" id="PF00440">
    <property type="entry name" value="TetR_N"/>
    <property type="match status" value="1"/>
</dbReference>
<dbReference type="Gene3D" id="1.10.10.60">
    <property type="entry name" value="Homeodomain-like"/>
    <property type="match status" value="1"/>
</dbReference>
<reference evidence="7 8" key="1">
    <citation type="submission" date="2018-01" db="EMBL/GenBank/DDBJ databases">
        <authorList>
            <person name="Gaut B.S."/>
            <person name="Morton B.R."/>
            <person name="Clegg M.T."/>
            <person name="Duvall M.R."/>
        </authorList>
    </citation>
    <scope>NUCLEOTIDE SEQUENCE [LARGE SCALE GENOMIC DNA]</scope>
    <source>
        <strain evidence="7">Cupriavidus taiwanensis LMG 19425</strain>
        <plasmid evidence="8">Plasmid ii</plasmid>
    </source>
</reference>
<evidence type="ECO:0000256" key="5">
    <source>
        <dbReference type="PROSITE-ProRule" id="PRU00335"/>
    </source>
</evidence>
<gene>
    <name evidence="7" type="ORF">CT19425_MP70243</name>
</gene>
<evidence type="ECO:0000256" key="3">
    <source>
        <dbReference type="ARBA" id="ARBA00023125"/>
    </source>
</evidence>
<proteinExistence type="predicted"/>
<evidence type="ECO:0000256" key="2">
    <source>
        <dbReference type="ARBA" id="ARBA00023015"/>
    </source>
</evidence>
<feature type="domain" description="HTH tetR-type" evidence="6">
    <location>
        <begin position="6"/>
        <end position="66"/>
    </location>
</feature>
<dbReference type="InterPro" id="IPR023772">
    <property type="entry name" value="DNA-bd_HTH_TetR-type_CS"/>
</dbReference>
<keyword evidence="1" id="KW-0678">Repressor</keyword>
<name>A0A375IN10_9BURK</name>
<dbReference type="PANTHER" id="PTHR47506">
    <property type="entry name" value="TRANSCRIPTIONAL REGULATORY PROTEIN"/>
    <property type="match status" value="1"/>
</dbReference>
<keyword evidence="3 5" id="KW-0238">DNA-binding</keyword>
<dbReference type="AlphaFoldDB" id="A0A375IN10"/>
<evidence type="ECO:0000256" key="4">
    <source>
        <dbReference type="ARBA" id="ARBA00023163"/>
    </source>
</evidence>
<organism evidence="7 8">
    <name type="scientific">Cupriavidus taiwanensis</name>
    <dbReference type="NCBI Taxonomy" id="164546"/>
    <lineage>
        <taxon>Bacteria</taxon>
        <taxon>Pseudomonadati</taxon>
        <taxon>Pseudomonadota</taxon>
        <taxon>Betaproteobacteria</taxon>
        <taxon>Burkholderiales</taxon>
        <taxon>Burkholderiaceae</taxon>
        <taxon>Cupriavidus</taxon>
    </lineage>
</organism>